<keyword evidence="5 9" id="KW-0808">Transferase</keyword>
<organism evidence="11 12">
    <name type="scientific">Vallitalea longa</name>
    <dbReference type="NCBI Taxonomy" id="2936439"/>
    <lineage>
        <taxon>Bacteria</taxon>
        <taxon>Bacillati</taxon>
        <taxon>Bacillota</taxon>
        <taxon>Clostridia</taxon>
        <taxon>Lachnospirales</taxon>
        <taxon>Vallitaleaceae</taxon>
        <taxon>Vallitalea</taxon>
    </lineage>
</organism>
<keyword evidence="4" id="KW-0056">Arginine metabolism</keyword>
<evidence type="ECO:0000256" key="7">
    <source>
        <dbReference type="ARBA" id="ARBA00048467"/>
    </source>
</evidence>
<evidence type="ECO:0000256" key="8">
    <source>
        <dbReference type="NCBIfam" id="TIGR00746"/>
    </source>
</evidence>
<evidence type="ECO:0000256" key="1">
    <source>
        <dbReference type="ARBA" id="ARBA00005118"/>
    </source>
</evidence>
<evidence type="ECO:0000256" key="5">
    <source>
        <dbReference type="ARBA" id="ARBA00022679"/>
    </source>
</evidence>
<dbReference type="GO" id="GO:0008804">
    <property type="term" value="F:carbamate kinase activity"/>
    <property type="evidence" value="ECO:0007669"/>
    <property type="project" value="UniProtKB-UniRule"/>
</dbReference>
<comment type="caution">
    <text evidence="11">The sequence shown here is derived from an EMBL/GenBank/DDBJ whole genome shotgun (WGS) entry which is preliminary data.</text>
</comment>
<evidence type="ECO:0000256" key="2">
    <source>
        <dbReference type="ARBA" id="ARBA00011066"/>
    </source>
</evidence>
<dbReference type="FunFam" id="3.40.1160.10:FF:000007">
    <property type="entry name" value="Carbamate kinase"/>
    <property type="match status" value="1"/>
</dbReference>
<dbReference type="PANTHER" id="PTHR30409:SF1">
    <property type="entry name" value="CARBAMATE KINASE-RELATED"/>
    <property type="match status" value="1"/>
</dbReference>
<comment type="similarity">
    <text evidence="2 9">Belongs to the carbamate kinase family.</text>
</comment>
<keyword evidence="12" id="KW-1185">Reference proteome</keyword>
<dbReference type="RefSeq" id="WP_281818083.1">
    <property type="nucleotide sequence ID" value="NZ_BRLB01000015.1"/>
</dbReference>
<evidence type="ECO:0000313" key="11">
    <source>
        <dbReference type="EMBL" id="GKX31233.1"/>
    </source>
</evidence>
<comment type="pathway">
    <text evidence="1">Metabolic intermediate metabolism; carbamoyl phosphate degradation; CO(2) and NH(3) from carbamoyl phosphate: step 1/1.</text>
</comment>
<evidence type="ECO:0000313" key="12">
    <source>
        <dbReference type="Proteomes" id="UP001144256"/>
    </source>
</evidence>
<reference evidence="11" key="1">
    <citation type="submission" date="2022-06" db="EMBL/GenBank/DDBJ databases">
        <title>Vallitalea longa sp. nov., an anaerobic bacterium isolated from marine sediment.</title>
        <authorList>
            <person name="Hirano S."/>
            <person name="Terahara T."/>
            <person name="Mori K."/>
            <person name="Hamada M."/>
            <person name="Matsumoto R."/>
            <person name="Kobayashi T."/>
        </authorList>
    </citation>
    <scope>NUCLEOTIDE SEQUENCE</scope>
    <source>
        <strain evidence="11">SH18-1</strain>
    </source>
</reference>
<proteinExistence type="inferred from homology"/>
<dbReference type="NCBIfam" id="TIGR00746">
    <property type="entry name" value="arcC"/>
    <property type="match status" value="1"/>
</dbReference>
<dbReference type="InterPro" id="IPR003964">
    <property type="entry name" value="Carb_kinase"/>
</dbReference>
<dbReference type="CDD" id="cd04235">
    <property type="entry name" value="AAK_CK"/>
    <property type="match status" value="1"/>
</dbReference>
<evidence type="ECO:0000256" key="6">
    <source>
        <dbReference type="ARBA" id="ARBA00022777"/>
    </source>
</evidence>
<protein>
    <recommendedName>
        <fullName evidence="3 8">Carbamate kinase</fullName>
    </recommendedName>
</protein>
<keyword evidence="6 9" id="KW-0418">Kinase</keyword>
<dbReference type="Proteomes" id="UP001144256">
    <property type="component" value="Unassembled WGS sequence"/>
</dbReference>
<evidence type="ECO:0000256" key="3">
    <source>
        <dbReference type="ARBA" id="ARBA00013070"/>
    </source>
</evidence>
<gene>
    <name evidence="11" type="ORF">SH1V18_37130</name>
</gene>
<dbReference type="GO" id="GO:0019546">
    <property type="term" value="P:L-arginine deiminase pathway"/>
    <property type="evidence" value="ECO:0007669"/>
    <property type="project" value="TreeGrafter"/>
</dbReference>
<name>A0A9W6DH99_9FIRM</name>
<sequence>MGKLAVIAIGGNSLIKDKKHQTVDDQYLAVCETVKHIVDVIEEGYEVIVTHGNGPQVGFMLRRSEIAHEADDMHLVPLVNCDADTQGAIGYQIQQALQNEFNKRGIKKKATTVVSQVEVDKNDSAFSNPSKPIGSFYNDDDMDKIKKEHPDWIMINDSGRGYRRVVPSPMPIKIIEQDSIELLINKGITVIAVGGGGIPVIRDEEDNLNGINAVIDKDNASCLLASELNADLFIISTAVPNVCINFGKENQEKLHDISLDRIKELRDEGHFAPGSMLPKINACVNFLENGGTKAIITCPNELKEAVIGNKGTIICNR</sequence>
<comment type="catalytic activity">
    <reaction evidence="7">
        <text>hydrogencarbonate + NH4(+) + ATP = carbamoyl phosphate + ADP + H2O + H(+)</text>
        <dbReference type="Rhea" id="RHEA:10152"/>
        <dbReference type="ChEBI" id="CHEBI:15377"/>
        <dbReference type="ChEBI" id="CHEBI:15378"/>
        <dbReference type="ChEBI" id="CHEBI:17544"/>
        <dbReference type="ChEBI" id="CHEBI:28938"/>
        <dbReference type="ChEBI" id="CHEBI:30616"/>
        <dbReference type="ChEBI" id="CHEBI:58228"/>
        <dbReference type="ChEBI" id="CHEBI:456216"/>
        <dbReference type="EC" id="2.7.2.2"/>
    </reaction>
</comment>
<dbReference type="PANTHER" id="PTHR30409">
    <property type="entry name" value="CARBAMATE KINASE"/>
    <property type="match status" value="1"/>
</dbReference>
<dbReference type="Gene3D" id="3.40.1160.10">
    <property type="entry name" value="Acetylglutamate kinase-like"/>
    <property type="match status" value="1"/>
</dbReference>
<dbReference type="PRINTS" id="PR01469">
    <property type="entry name" value="CARBMTKINASE"/>
</dbReference>
<dbReference type="Pfam" id="PF00696">
    <property type="entry name" value="AA_kinase"/>
    <property type="match status" value="1"/>
</dbReference>
<evidence type="ECO:0000256" key="9">
    <source>
        <dbReference type="PIRNR" id="PIRNR000723"/>
    </source>
</evidence>
<evidence type="ECO:0000259" key="10">
    <source>
        <dbReference type="Pfam" id="PF00696"/>
    </source>
</evidence>
<evidence type="ECO:0000256" key="4">
    <source>
        <dbReference type="ARBA" id="ARBA00022503"/>
    </source>
</evidence>
<dbReference type="PIRSF" id="PIRSF000723">
    <property type="entry name" value="Carbamate_kin"/>
    <property type="match status" value="1"/>
</dbReference>
<dbReference type="InterPro" id="IPR036393">
    <property type="entry name" value="AceGlu_kinase-like_sf"/>
</dbReference>
<dbReference type="NCBIfam" id="NF009007">
    <property type="entry name" value="PRK12352.1"/>
    <property type="match status" value="1"/>
</dbReference>
<dbReference type="EMBL" id="BRLB01000015">
    <property type="protein sequence ID" value="GKX31233.1"/>
    <property type="molecule type" value="Genomic_DNA"/>
</dbReference>
<accession>A0A9W6DH99</accession>
<dbReference type="AlphaFoldDB" id="A0A9W6DH99"/>
<dbReference type="InterPro" id="IPR001048">
    <property type="entry name" value="Asp/Glu/Uridylate_kinase"/>
</dbReference>
<dbReference type="SUPFAM" id="SSF53633">
    <property type="entry name" value="Carbamate kinase-like"/>
    <property type="match status" value="1"/>
</dbReference>
<dbReference type="GO" id="GO:0005829">
    <property type="term" value="C:cytosol"/>
    <property type="evidence" value="ECO:0007669"/>
    <property type="project" value="TreeGrafter"/>
</dbReference>
<feature type="domain" description="Aspartate/glutamate/uridylate kinase" evidence="10">
    <location>
        <begin position="3"/>
        <end position="297"/>
    </location>
</feature>